<dbReference type="GO" id="GO:0016746">
    <property type="term" value="F:acyltransferase activity"/>
    <property type="evidence" value="ECO:0007669"/>
    <property type="project" value="UniProtKB-KW"/>
</dbReference>
<evidence type="ECO:0000256" key="1">
    <source>
        <dbReference type="ARBA" id="ARBA00005189"/>
    </source>
</evidence>
<comment type="caution">
    <text evidence="6">The sequence shown here is derived from an EMBL/GenBank/DDBJ whole genome shotgun (WGS) entry which is preliminary data.</text>
</comment>
<protein>
    <submittedName>
        <fullName evidence="6">GNAT family N-acetyltransferase</fullName>
    </submittedName>
</protein>
<evidence type="ECO:0000256" key="2">
    <source>
        <dbReference type="ARBA" id="ARBA00022516"/>
    </source>
</evidence>
<keyword evidence="7" id="KW-1185">Reference proteome</keyword>
<dbReference type="PANTHER" id="PTHR37323">
    <property type="entry name" value="GCN5-RELATED N-ACETYLTRANSFERASE"/>
    <property type="match status" value="1"/>
</dbReference>
<keyword evidence="3 6" id="KW-0808">Transferase</keyword>
<sequence length="242" mass="26558">MTAVTEIRYEARITTDPGLVRAGQELRARVFSAEFGPTFATGRDTDEFDECCDHLVITDGGEVVGTYRLLLPGRSPRLYSEAEFDLGGLAPLRPHLVEIGRSCVDPAHRSGAVINLMWSAITRYALDAGYRHLAGCTSVSLADGGNTAAATWELVRARHPAPDGLSVVPRHPWIPRPRSPHGDGHGQVRQVPPLLRGYLRIGAAVCGPPAHDPDFEVADFFTLLSFDRMHERYRRYFLGDAG</sequence>
<reference evidence="6 7" key="1">
    <citation type="submission" date="2019-07" db="EMBL/GenBank/DDBJ databases">
        <authorList>
            <person name="Duangmal K."/>
            <person name="Teo W.F.A."/>
        </authorList>
    </citation>
    <scope>NUCLEOTIDE SEQUENCE [LARGE SCALE GENOMIC DNA]</scope>
    <source>
        <strain evidence="6 7">TBRC 6029</strain>
    </source>
</reference>
<keyword evidence="4" id="KW-0443">Lipid metabolism</keyword>
<evidence type="ECO:0000256" key="3">
    <source>
        <dbReference type="ARBA" id="ARBA00022679"/>
    </source>
</evidence>
<dbReference type="PANTHER" id="PTHR37323:SF1">
    <property type="entry name" value="L-ORNITHINE N(ALPHA)-ACYLTRANSFERASE"/>
    <property type="match status" value="1"/>
</dbReference>
<dbReference type="InterPro" id="IPR016181">
    <property type="entry name" value="Acyl_CoA_acyltransferase"/>
</dbReference>
<proteinExistence type="predicted"/>
<dbReference type="Gene3D" id="3.40.630.30">
    <property type="match status" value="1"/>
</dbReference>
<name>A0A558ADN9_9PSEU</name>
<dbReference type="OrthoDB" id="9787072at2"/>
<dbReference type="InterPro" id="IPR052351">
    <property type="entry name" value="Ornithine_N-alpha-AT"/>
</dbReference>
<dbReference type="Proteomes" id="UP000320011">
    <property type="component" value="Unassembled WGS sequence"/>
</dbReference>
<keyword evidence="2" id="KW-0444">Lipid biosynthesis</keyword>
<evidence type="ECO:0000256" key="5">
    <source>
        <dbReference type="ARBA" id="ARBA00023315"/>
    </source>
</evidence>
<reference evidence="6 7" key="2">
    <citation type="submission" date="2019-08" db="EMBL/GenBank/DDBJ databases">
        <title>Amycolatopsis acidicola sp. nov., isolated from peat swamp forest soil.</title>
        <authorList>
            <person name="Srisuk N."/>
        </authorList>
    </citation>
    <scope>NUCLEOTIDE SEQUENCE [LARGE SCALE GENOMIC DNA]</scope>
    <source>
        <strain evidence="6 7">TBRC 6029</strain>
    </source>
</reference>
<dbReference type="SUPFAM" id="SSF55729">
    <property type="entry name" value="Acyl-CoA N-acyltransferases (Nat)"/>
    <property type="match status" value="1"/>
</dbReference>
<dbReference type="RefSeq" id="WP_144592866.1">
    <property type="nucleotide sequence ID" value="NZ_VJWX01000579.1"/>
</dbReference>
<evidence type="ECO:0000313" key="7">
    <source>
        <dbReference type="Proteomes" id="UP000320011"/>
    </source>
</evidence>
<gene>
    <name evidence="6" type="ORF">FNH05_33520</name>
</gene>
<organism evidence="6 7">
    <name type="scientific">Amycolatopsis rhizosphaerae</name>
    <dbReference type="NCBI Taxonomy" id="2053003"/>
    <lineage>
        <taxon>Bacteria</taxon>
        <taxon>Bacillati</taxon>
        <taxon>Actinomycetota</taxon>
        <taxon>Actinomycetes</taxon>
        <taxon>Pseudonocardiales</taxon>
        <taxon>Pseudonocardiaceae</taxon>
        <taxon>Amycolatopsis</taxon>
    </lineage>
</organism>
<dbReference type="GO" id="GO:0006629">
    <property type="term" value="P:lipid metabolic process"/>
    <property type="evidence" value="ECO:0007669"/>
    <property type="project" value="UniProtKB-KW"/>
</dbReference>
<evidence type="ECO:0000313" key="6">
    <source>
        <dbReference type="EMBL" id="TVT22366.1"/>
    </source>
</evidence>
<comment type="pathway">
    <text evidence="1">Lipid metabolism.</text>
</comment>
<accession>A0A558ADN9</accession>
<dbReference type="AlphaFoldDB" id="A0A558ADN9"/>
<evidence type="ECO:0000256" key="4">
    <source>
        <dbReference type="ARBA" id="ARBA00023098"/>
    </source>
</evidence>
<dbReference type="Pfam" id="PF13444">
    <property type="entry name" value="Acetyltransf_5"/>
    <property type="match status" value="1"/>
</dbReference>
<dbReference type="EMBL" id="VJWX01000579">
    <property type="protein sequence ID" value="TVT22366.1"/>
    <property type="molecule type" value="Genomic_DNA"/>
</dbReference>
<keyword evidence="5" id="KW-0012">Acyltransferase</keyword>